<keyword evidence="6 8" id="KW-0234">DNA repair</keyword>
<evidence type="ECO:0000256" key="6">
    <source>
        <dbReference type="ARBA" id="ARBA00023204"/>
    </source>
</evidence>
<dbReference type="InterPro" id="IPR022572">
    <property type="entry name" value="DNA_rep/recomb_RecO_N"/>
</dbReference>
<evidence type="ECO:0000256" key="7">
    <source>
        <dbReference type="ARBA" id="ARBA00033409"/>
    </source>
</evidence>
<keyword evidence="5 8" id="KW-0233">DNA recombination</keyword>
<evidence type="ECO:0000256" key="4">
    <source>
        <dbReference type="ARBA" id="ARBA00022763"/>
    </source>
</evidence>
<evidence type="ECO:0000256" key="8">
    <source>
        <dbReference type="HAMAP-Rule" id="MF_00201"/>
    </source>
</evidence>
<name>A0A381EEJ2_9GAMM</name>
<sequence>MIHIEQEPAFILHRRPYKENHYLIDVFSVHYGCFRASVRIPQQRTHRQTHIYAPFHLLAVSGQRKGELACLWQAEIQGSFIPPIGQPLLNAHYLNEILLGLLPMDDPAPQLFYQYAQALQSPDASALRRFEYALLMHLGLLPEMQGHAPYYSLDSSGDTAILCAAAQGYRREILLGLLQGDPNWSHPDTRHLLQQLVHLYSQRRGNTRKTTIALKQLLQR</sequence>
<organism evidence="10 11">
    <name type="scientific">Cardiobacterium valvarum</name>
    <dbReference type="NCBI Taxonomy" id="194702"/>
    <lineage>
        <taxon>Bacteria</taxon>
        <taxon>Pseudomonadati</taxon>
        <taxon>Pseudomonadota</taxon>
        <taxon>Gammaproteobacteria</taxon>
        <taxon>Cardiobacteriales</taxon>
        <taxon>Cardiobacteriaceae</taxon>
        <taxon>Cardiobacterium</taxon>
    </lineage>
</organism>
<dbReference type="EMBL" id="UFUW01000001">
    <property type="protein sequence ID" value="SUX25382.1"/>
    <property type="molecule type" value="Genomic_DNA"/>
</dbReference>
<dbReference type="InterPro" id="IPR037278">
    <property type="entry name" value="ARFGAP/RecO"/>
</dbReference>
<comment type="function">
    <text evidence="1 8">Involved in DNA repair and RecF pathway recombination.</text>
</comment>
<evidence type="ECO:0000313" key="10">
    <source>
        <dbReference type="EMBL" id="SUX25382.1"/>
    </source>
</evidence>
<dbReference type="GO" id="GO:0006302">
    <property type="term" value="P:double-strand break repair"/>
    <property type="evidence" value="ECO:0007669"/>
    <property type="project" value="TreeGrafter"/>
</dbReference>
<dbReference type="InterPro" id="IPR012340">
    <property type="entry name" value="NA-bd_OB-fold"/>
</dbReference>
<evidence type="ECO:0000256" key="2">
    <source>
        <dbReference type="ARBA" id="ARBA00007452"/>
    </source>
</evidence>
<dbReference type="Gene3D" id="1.20.1440.120">
    <property type="entry name" value="Recombination protein O, C-terminal domain"/>
    <property type="match status" value="1"/>
</dbReference>
<dbReference type="Pfam" id="PF02565">
    <property type="entry name" value="RecO_C"/>
    <property type="match status" value="1"/>
</dbReference>
<dbReference type="Proteomes" id="UP000254572">
    <property type="component" value="Unassembled WGS sequence"/>
</dbReference>
<evidence type="ECO:0000256" key="5">
    <source>
        <dbReference type="ARBA" id="ARBA00023172"/>
    </source>
</evidence>
<dbReference type="RefSeq" id="WP_115612494.1">
    <property type="nucleotide sequence ID" value="NZ_JBHLZC010000001.1"/>
</dbReference>
<comment type="similarity">
    <text evidence="2 8">Belongs to the RecO family.</text>
</comment>
<proteinExistence type="inferred from homology"/>
<evidence type="ECO:0000259" key="9">
    <source>
        <dbReference type="Pfam" id="PF11967"/>
    </source>
</evidence>
<evidence type="ECO:0000313" key="11">
    <source>
        <dbReference type="Proteomes" id="UP000254572"/>
    </source>
</evidence>
<dbReference type="PANTHER" id="PTHR33991:SF1">
    <property type="entry name" value="DNA REPAIR PROTEIN RECO"/>
    <property type="match status" value="1"/>
</dbReference>
<gene>
    <name evidence="8 10" type="primary">recO</name>
    <name evidence="10" type="ORF">NCTC13294_02394</name>
</gene>
<protein>
    <recommendedName>
        <fullName evidence="3 8">DNA repair protein RecO</fullName>
    </recommendedName>
    <alternativeName>
        <fullName evidence="7 8">Recombination protein O</fullName>
    </alternativeName>
</protein>
<reference evidence="10 11" key="1">
    <citation type="submission" date="2018-06" db="EMBL/GenBank/DDBJ databases">
        <authorList>
            <consortium name="Pathogen Informatics"/>
            <person name="Doyle S."/>
        </authorList>
    </citation>
    <scope>NUCLEOTIDE SEQUENCE [LARGE SCALE GENOMIC DNA]</scope>
    <source>
        <strain evidence="10 11">NCTC13294</strain>
    </source>
</reference>
<evidence type="ECO:0000256" key="1">
    <source>
        <dbReference type="ARBA" id="ARBA00003065"/>
    </source>
</evidence>
<dbReference type="GO" id="GO:0043590">
    <property type="term" value="C:bacterial nucleoid"/>
    <property type="evidence" value="ECO:0007669"/>
    <property type="project" value="TreeGrafter"/>
</dbReference>
<keyword evidence="4 8" id="KW-0227">DNA damage</keyword>
<dbReference type="InterPro" id="IPR042242">
    <property type="entry name" value="RecO_C"/>
</dbReference>
<dbReference type="AlphaFoldDB" id="A0A381EEJ2"/>
<keyword evidence="11" id="KW-1185">Reference proteome</keyword>
<dbReference type="SUPFAM" id="SSF50249">
    <property type="entry name" value="Nucleic acid-binding proteins"/>
    <property type="match status" value="1"/>
</dbReference>
<dbReference type="HAMAP" id="MF_00201">
    <property type="entry name" value="RecO"/>
    <property type="match status" value="1"/>
</dbReference>
<dbReference type="Gene3D" id="2.40.50.140">
    <property type="entry name" value="Nucleic acid-binding proteins"/>
    <property type="match status" value="1"/>
</dbReference>
<dbReference type="OrthoDB" id="9804792at2"/>
<feature type="domain" description="DNA replication/recombination mediator RecO N-terminal" evidence="9">
    <location>
        <begin position="5"/>
        <end position="80"/>
    </location>
</feature>
<accession>A0A381EEJ2</accession>
<dbReference type="PANTHER" id="PTHR33991">
    <property type="entry name" value="DNA REPAIR PROTEIN RECO"/>
    <property type="match status" value="1"/>
</dbReference>
<dbReference type="Pfam" id="PF11967">
    <property type="entry name" value="RecO_N"/>
    <property type="match status" value="1"/>
</dbReference>
<dbReference type="SUPFAM" id="SSF57863">
    <property type="entry name" value="ArfGap/RecO-like zinc finger"/>
    <property type="match status" value="1"/>
</dbReference>
<evidence type="ECO:0000256" key="3">
    <source>
        <dbReference type="ARBA" id="ARBA00021310"/>
    </source>
</evidence>
<dbReference type="InterPro" id="IPR003717">
    <property type="entry name" value="RecO"/>
</dbReference>
<dbReference type="GO" id="GO:0006310">
    <property type="term" value="P:DNA recombination"/>
    <property type="evidence" value="ECO:0007669"/>
    <property type="project" value="UniProtKB-UniRule"/>
</dbReference>